<name>A0A0Q0YP59_9CORY</name>
<dbReference type="NCBIfam" id="TIGR03725">
    <property type="entry name" value="T6A_YeaZ"/>
    <property type="match status" value="1"/>
</dbReference>
<dbReference type="CDD" id="cd24032">
    <property type="entry name" value="ASKHA_NBD_TsaB"/>
    <property type="match status" value="1"/>
</dbReference>
<dbReference type="EMBL" id="LKST01000002">
    <property type="protein sequence ID" value="KQB84241.1"/>
    <property type="molecule type" value="Genomic_DNA"/>
</dbReference>
<proteinExistence type="predicted"/>
<comment type="caution">
    <text evidence="2">The sequence shown here is derived from an EMBL/GenBank/DDBJ whole genome shotgun (WGS) entry which is preliminary data.</text>
</comment>
<dbReference type="InterPro" id="IPR022496">
    <property type="entry name" value="T6A_TsaB"/>
</dbReference>
<evidence type="ECO:0000259" key="1">
    <source>
        <dbReference type="Pfam" id="PF00814"/>
    </source>
</evidence>
<sequence length="230" mass="24526">MGVLTLAIDTATADLLTGIVDAATGDVVAQRIVHGTRSHNELLVPTIQEMLREQGLSLVDMKAMVVGCGPGPFTGLRVGMVTAESLGHSLGLPVHGVCSLDAIGHQLSQYPVALVATDARRREVYWASYRHGQRSEGPDVVAPASLSPREVPLHLSVPEHLADKLPEHLADIPRSHLSPTPASLVALADMDATPEPLRPLYLRRPDAAEPKPVPRSPAIPEVNKWWGCGG</sequence>
<dbReference type="Pfam" id="PF00814">
    <property type="entry name" value="TsaD"/>
    <property type="match status" value="1"/>
</dbReference>
<dbReference type="Proteomes" id="UP000050517">
    <property type="component" value="Unassembled WGS sequence"/>
</dbReference>
<evidence type="ECO:0000313" key="3">
    <source>
        <dbReference type="Proteomes" id="UP000050517"/>
    </source>
</evidence>
<dbReference type="STRING" id="1544416.Cocul_01038"/>
<dbReference type="Gene3D" id="3.30.420.40">
    <property type="match status" value="1"/>
</dbReference>
<dbReference type="PANTHER" id="PTHR11735">
    <property type="entry name" value="TRNA N6-ADENOSINE THREONYLCARBAMOYLTRANSFERASE"/>
    <property type="match status" value="1"/>
</dbReference>
<dbReference type="SUPFAM" id="SSF53067">
    <property type="entry name" value="Actin-like ATPase domain"/>
    <property type="match status" value="2"/>
</dbReference>
<evidence type="ECO:0000313" key="2">
    <source>
        <dbReference type="EMBL" id="KQB84241.1"/>
    </source>
</evidence>
<dbReference type="InterPro" id="IPR043129">
    <property type="entry name" value="ATPase_NBD"/>
</dbReference>
<dbReference type="PANTHER" id="PTHR11735:SF11">
    <property type="entry name" value="TRNA THREONYLCARBAMOYLADENOSINE BIOSYNTHESIS PROTEIN TSAB"/>
    <property type="match status" value="1"/>
</dbReference>
<gene>
    <name evidence="2" type="primary">tsaB</name>
    <name evidence="2" type="ORF">Cocul_01038</name>
</gene>
<dbReference type="PATRIC" id="fig|1544416.3.peg.1043"/>
<reference evidence="2 3" key="1">
    <citation type="submission" date="2015-10" db="EMBL/GenBank/DDBJ databases">
        <title>Corynebacteirum lowii and Corynebacterium oculi species nova, derived from human clinical disease and and emended description of Corynebacterium mastiditis.</title>
        <authorList>
            <person name="Bernard K."/>
            <person name="Pacheco A.L."/>
            <person name="Mcdougall C."/>
            <person name="Burtx T."/>
            <person name="Weibe D."/>
            <person name="Tyler S."/>
            <person name="Olson A.B."/>
            <person name="Cnockaert M."/>
            <person name="Eguchi H."/>
            <person name="Kuwahara T."/>
            <person name="Nakayama-Imaohji H."/>
            <person name="Boudewijins M."/>
            <person name="Van Hoecke F."/>
            <person name="Bernier A.-M."/>
            <person name="Vandamme P."/>
        </authorList>
    </citation>
    <scope>NUCLEOTIDE SEQUENCE [LARGE SCALE GENOMIC DNA]</scope>
    <source>
        <strain evidence="2 3">NML 130210</strain>
    </source>
</reference>
<organism evidence="2 3">
    <name type="scientific">Corynebacterium oculi</name>
    <dbReference type="NCBI Taxonomy" id="1544416"/>
    <lineage>
        <taxon>Bacteria</taxon>
        <taxon>Bacillati</taxon>
        <taxon>Actinomycetota</taxon>
        <taxon>Actinomycetes</taxon>
        <taxon>Mycobacteriales</taxon>
        <taxon>Corynebacteriaceae</taxon>
        <taxon>Corynebacterium</taxon>
    </lineage>
</organism>
<dbReference type="GO" id="GO:0002949">
    <property type="term" value="P:tRNA threonylcarbamoyladenosine modification"/>
    <property type="evidence" value="ECO:0007669"/>
    <property type="project" value="InterPro"/>
</dbReference>
<protein>
    <submittedName>
        <fullName evidence="2">tRNA threonylcarbamoyladenosine biosynthesis protein TsaB</fullName>
    </submittedName>
</protein>
<feature type="domain" description="Gcp-like" evidence="1">
    <location>
        <begin position="36"/>
        <end position="155"/>
    </location>
</feature>
<dbReference type="InterPro" id="IPR000905">
    <property type="entry name" value="Gcp-like_dom"/>
</dbReference>
<keyword evidence="3" id="KW-1185">Reference proteome</keyword>
<dbReference type="AlphaFoldDB" id="A0A0Q0YP59"/>
<dbReference type="GO" id="GO:0005829">
    <property type="term" value="C:cytosol"/>
    <property type="evidence" value="ECO:0007669"/>
    <property type="project" value="TreeGrafter"/>
</dbReference>
<accession>A0A0Q0YP59</accession>